<dbReference type="Proteomes" id="UP001549145">
    <property type="component" value="Unassembled WGS sequence"/>
</dbReference>
<organism evidence="2 3">
    <name type="scientific">Methylobacterium goesingense</name>
    <dbReference type="NCBI Taxonomy" id="243690"/>
    <lineage>
        <taxon>Bacteria</taxon>
        <taxon>Pseudomonadati</taxon>
        <taxon>Pseudomonadota</taxon>
        <taxon>Alphaproteobacteria</taxon>
        <taxon>Hyphomicrobiales</taxon>
        <taxon>Methylobacteriaceae</taxon>
        <taxon>Methylobacterium</taxon>
    </lineage>
</organism>
<accession>A0ABV2LBD0</accession>
<dbReference type="EMBL" id="JBEPMM010000011">
    <property type="protein sequence ID" value="MET3694051.1"/>
    <property type="molecule type" value="Genomic_DNA"/>
</dbReference>
<comment type="caution">
    <text evidence="2">The sequence shown here is derived from an EMBL/GenBank/DDBJ whole genome shotgun (WGS) entry which is preliminary data.</text>
</comment>
<keyword evidence="3" id="KW-1185">Reference proteome</keyword>
<protein>
    <submittedName>
        <fullName evidence="2">Uncharacterized protein</fullName>
    </submittedName>
</protein>
<sequence>MKLKSTARIRLSIILRFAWRVLVWPVLFVWTFEDRYLQRRPDPIPTSIEGIRANLARTDEALADIREIILTGRSKNGFALAQIWLKLQEQQQVLQAALATALAEEVRHTQPLAA</sequence>
<proteinExistence type="predicted"/>
<evidence type="ECO:0000313" key="3">
    <source>
        <dbReference type="Proteomes" id="UP001549145"/>
    </source>
</evidence>
<keyword evidence="1" id="KW-0472">Membrane</keyword>
<feature type="transmembrane region" description="Helical" evidence="1">
    <location>
        <begin position="12"/>
        <end position="32"/>
    </location>
</feature>
<evidence type="ECO:0000313" key="2">
    <source>
        <dbReference type="EMBL" id="MET3694051.1"/>
    </source>
</evidence>
<evidence type="ECO:0000256" key="1">
    <source>
        <dbReference type="SAM" id="Phobius"/>
    </source>
</evidence>
<keyword evidence="1" id="KW-1133">Transmembrane helix</keyword>
<name>A0ABV2LBD0_9HYPH</name>
<keyword evidence="1" id="KW-0812">Transmembrane</keyword>
<reference evidence="2 3" key="1">
    <citation type="submission" date="2024-06" db="EMBL/GenBank/DDBJ databases">
        <title>Genomic Encyclopedia of Type Strains, Phase IV (KMG-IV): sequencing the most valuable type-strain genomes for metagenomic binning, comparative biology and taxonomic classification.</title>
        <authorList>
            <person name="Goeker M."/>
        </authorList>
    </citation>
    <scope>NUCLEOTIDE SEQUENCE [LARGE SCALE GENOMIC DNA]</scope>
    <source>
        <strain evidence="2 3">DSM 21331</strain>
    </source>
</reference>
<gene>
    <name evidence="2" type="ORF">ABID43_003606</name>
</gene>
<dbReference type="RefSeq" id="WP_056096918.1">
    <property type="nucleotide sequence ID" value="NZ_BPQL01000070.1"/>
</dbReference>